<keyword evidence="4 11" id="KW-0237">DNA synthesis</keyword>
<dbReference type="InterPro" id="IPR027417">
    <property type="entry name" value="P-loop_NTPase"/>
</dbReference>
<dbReference type="Pfam" id="PF00265">
    <property type="entry name" value="TK"/>
    <property type="match status" value="1"/>
</dbReference>
<feature type="binding site" evidence="11">
    <location>
        <position position="140"/>
    </location>
    <ligand>
        <name>Zn(2+)</name>
        <dbReference type="ChEBI" id="CHEBI:29105"/>
    </ligand>
</feature>
<dbReference type="FunFam" id="3.30.60.20:FF:000026">
    <property type="entry name" value="Thymidine kinase"/>
    <property type="match status" value="1"/>
</dbReference>
<dbReference type="PIRSF" id="PIRSF035805">
    <property type="entry name" value="TK_cell"/>
    <property type="match status" value="1"/>
</dbReference>
<dbReference type="PROSITE" id="PS00603">
    <property type="entry name" value="TK_CELLULAR_TYPE"/>
    <property type="match status" value="1"/>
</dbReference>
<dbReference type="Gene3D" id="3.30.60.20">
    <property type="match status" value="1"/>
</dbReference>
<dbReference type="GO" id="GO:0071897">
    <property type="term" value="P:DNA biosynthetic process"/>
    <property type="evidence" value="ECO:0007669"/>
    <property type="project" value="UniProtKB-KW"/>
</dbReference>
<evidence type="ECO:0000256" key="13">
    <source>
        <dbReference type="PIRSR" id="PIRSR035805-2"/>
    </source>
</evidence>
<proteinExistence type="inferred from homology"/>
<dbReference type="PANTHER" id="PTHR11441">
    <property type="entry name" value="THYMIDINE KINASE"/>
    <property type="match status" value="1"/>
</dbReference>
<dbReference type="PANTHER" id="PTHR11441:SF0">
    <property type="entry name" value="THYMIDINE KINASE, CYTOSOLIC"/>
    <property type="match status" value="1"/>
</dbReference>
<gene>
    <name evidence="11" type="primary">tdk</name>
    <name evidence="14" type="ORF">TCARB_0993</name>
</gene>
<dbReference type="HAMAP" id="MF_00124">
    <property type="entry name" value="Thymidine_kinase"/>
    <property type="match status" value="1"/>
</dbReference>
<keyword evidence="6 11" id="KW-0479">Metal-binding</keyword>
<protein>
    <recommendedName>
        <fullName evidence="2 11">Thymidine kinase</fullName>
        <ecNumber evidence="2 11">2.7.1.21</ecNumber>
    </recommendedName>
</protein>
<dbReference type="EC" id="2.7.1.21" evidence="2 11"/>
<feature type="binding site" evidence="11">
    <location>
        <begin position="84"/>
        <end position="87"/>
    </location>
    <ligand>
        <name>ATP</name>
        <dbReference type="ChEBI" id="CHEBI:30616"/>
    </ligand>
</feature>
<sequence>MMLVVITGPMFSGKTTELIRRIERQMIAGRRAVIYKPTIDTRYHPSSVISHNGLKINALVVPPDEEGVKRIASEAINYDVIGIDEAQFFPPILADKLNKLAIEKMVVVSALNLDFKGEPFETTMKLLAFADKVVSLTAVCKVCGKPATRTQRLINGKPAPRDSPRVLVGGSETYEARCRKHHIVP</sequence>
<comment type="subcellular location">
    <subcellularLocation>
        <location evidence="11">Cytoplasm</location>
    </subcellularLocation>
</comment>
<comment type="catalytic activity">
    <reaction evidence="11">
        <text>thymidine + ATP = dTMP + ADP + H(+)</text>
        <dbReference type="Rhea" id="RHEA:19129"/>
        <dbReference type="ChEBI" id="CHEBI:15378"/>
        <dbReference type="ChEBI" id="CHEBI:17748"/>
        <dbReference type="ChEBI" id="CHEBI:30616"/>
        <dbReference type="ChEBI" id="CHEBI:63528"/>
        <dbReference type="ChEBI" id="CHEBI:456216"/>
        <dbReference type="EC" id="2.7.1.21"/>
    </reaction>
</comment>
<keyword evidence="10 11" id="KW-0067">ATP-binding</keyword>
<evidence type="ECO:0000256" key="8">
    <source>
        <dbReference type="ARBA" id="ARBA00022777"/>
    </source>
</evidence>
<organism evidence="14 15">
    <name type="scientific">Thermofilum adornatum 1505</name>
    <dbReference type="NCBI Taxonomy" id="697581"/>
    <lineage>
        <taxon>Archaea</taxon>
        <taxon>Thermoproteota</taxon>
        <taxon>Thermoprotei</taxon>
        <taxon>Thermofilales</taxon>
        <taxon>Thermofilaceae</taxon>
        <taxon>Thermofilum</taxon>
    </lineage>
</organism>
<accession>A0A3G1A755</accession>
<dbReference type="GO" id="GO:0005524">
    <property type="term" value="F:ATP binding"/>
    <property type="evidence" value="ECO:0007669"/>
    <property type="project" value="UniProtKB-UniRule"/>
</dbReference>
<feature type="binding site" evidence="13">
    <location>
        <position position="174"/>
    </location>
    <ligand>
        <name>substrate</name>
    </ligand>
</feature>
<evidence type="ECO:0000313" key="15">
    <source>
        <dbReference type="Proteomes" id="UP000266720"/>
    </source>
</evidence>
<keyword evidence="3 11" id="KW-0963">Cytoplasm</keyword>
<evidence type="ECO:0000256" key="11">
    <source>
        <dbReference type="HAMAP-Rule" id="MF_00124"/>
    </source>
</evidence>
<evidence type="ECO:0000256" key="7">
    <source>
        <dbReference type="ARBA" id="ARBA00022741"/>
    </source>
</evidence>
<keyword evidence="7 11" id="KW-0547">Nucleotide-binding</keyword>
<dbReference type="InterPro" id="IPR001267">
    <property type="entry name" value="Thymidine_kinase"/>
</dbReference>
<evidence type="ECO:0000256" key="4">
    <source>
        <dbReference type="ARBA" id="ARBA00022634"/>
    </source>
</evidence>
<keyword evidence="9 11" id="KW-0862">Zinc</keyword>
<feature type="binding site" evidence="11">
    <location>
        <position position="178"/>
    </location>
    <ligand>
        <name>Zn(2+)</name>
        <dbReference type="ChEBI" id="CHEBI:29105"/>
    </ligand>
</feature>
<comment type="subunit">
    <text evidence="11">Homotetramer.</text>
</comment>
<keyword evidence="5 11" id="KW-0808">Transferase</keyword>
<dbReference type="GO" id="GO:0004797">
    <property type="term" value="F:thymidine kinase activity"/>
    <property type="evidence" value="ECO:0007669"/>
    <property type="project" value="UniProtKB-UniRule"/>
</dbReference>
<dbReference type="SUPFAM" id="SSF57716">
    <property type="entry name" value="Glucocorticoid receptor-like (DNA-binding domain)"/>
    <property type="match status" value="1"/>
</dbReference>
<name>A0A3G1A755_9CREN</name>
<comment type="similarity">
    <text evidence="1 11">Belongs to the thymidine kinase family.</text>
</comment>
<feature type="binding site" evidence="11">
    <location>
        <position position="143"/>
    </location>
    <ligand>
        <name>Zn(2+)</name>
        <dbReference type="ChEBI" id="CHEBI:29105"/>
    </ligand>
</feature>
<evidence type="ECO:0000256" key="12">
    <source>
        <dbReference type="PIRSR" id="PIRSR035805-1"/>
    </source>
</evidence>
<feature type="active site" description="Proton acceptor" evidence="11 12">
    <location>
        <position position="85"/>
    </location>
</feature>
<keyword evidence="8 11" id="KW-0418">Kinase</keyword>
<reference evidence="15" key="1">
    <citation type="book" date="2010" name="EXTREMOPHILES" publisher="0:0-0">
        <title>Complete genome sequences of ten hyperthermophilic archaea reveal their metabolic capabilities and possible ecological roles.</title>
        <editorList>
            <person name="?"/>
        </editorList>
        <authorList>
            <person name="Ravin N.V."/>
            <person name="Mardanov A.V."/>
            <person name="Bonch-Osmolovskaya E.A."/>
            <person name="Skryabin K.G."/>
        </authorList>
    </citation>
    <scope>NUCLEOTIDE SEQUENCE [LARGE SCALE GENOMIC DNA]</scope>
    <source>
        <strain evidence="15">1505</strain>
    </source>
</reference>
<evidence type="ECO:0000313" key="14">
    <source>
        <dbReference type="EMBL" id="AJB42043.1"/>
    </source>
</evidence>
<dbReference type="EMBL" id="CP007493">
    <property type="protein sequence ID" value="AJB42043.1"/>
    <property type="molecule type" value="Genomic_DNA"/>
</dbReference>
<dbReference type="NCBIfam" id="NF003296">
    <property type="entry name" value="PRK04296.1-1"/>
    <property type="match status" value="1"/>
</dbReference>
<feature type="binding site" evidence="13">
    <location>
        <begin position="166"/>
        <end position="169"/>
    </location>
    <ligand>
        <name>substrate</name>
    </ligand>
</feature>
<dbReference type="InterPro" id="IPR020633">
    <property type="entry name" value="Thymidine_kinase_CS"/>
</dbReference>
<feature type="binding site" evidence="11">
    <location>
        <begin position="8"/>
        <end position="15"/>
    </location>
    <ligand>
        <name>ATP</name>
        <dbReference type="ChEBI" id="CHEBI:30616"/>
    </ligand>
</feature>
<dbReference type="Gene3D" id="3.40.50.300">
    <property type="entry name" value="P-loop containing nucleotide triphosphate hydrolases"/>
    <property type="match status" value="1"/>
</dbReference>
<dbReference type="SUPFAM" id="SSF52540">
    <property type="entry name" value="P-loop containing nucleoside triphosphate hydrolases"/>
    <property type="match status" value="1"/>
</dbReference>
<dbReference type="STRING" id="697581.TCARB_0993"/>
<evidence type="ECO:0000256" key="9">
    <source>
        <dbReference type="ARBA" id="ARBA00022833"/>
    </source>
</evidence>
<evidence type="ECO:0000256" key="1">
    <source>
        <dbReference type="ARBA" id="ARBA00007587"/>
    </source>
</evidence>
<evidence type="ECO:0000256" key="2">
    <source>
        <dbReference type="ARBA" id="ARBA00012118"/>
    </source>
</evidence>
<dbReference type="GO" id="GO:0046104">
    <property type="term" value="P:thymidine metabolic process"/>
    <property type="evidence" value="ECO:0007669"/>
    <property type="project" value="TreeGrafter"/>
</dbReference>
<evidence type="ECO:0000256" key="5">
    <source>
        <dbReference type="ARBA" id="ARBA00022679"/>
    </source>
</evidence>
<dbReference type="Proteomes" id="UP000266720">
    <property type="component" value="Chromosome"/>
</dbReference>
<feature type="binding site" evidence="11">
    <location>
        <position position="181"/>
    </location>
    <ligand>
        <name>Zn(2+)</name>
        <dbReference type="ChEBI" id="CHEBI:29105"/>
    </ligand>
</feature>
<dbReference type="GO" id="GO:0005737">
    <property type="term" value="C:cytoplasm"/>
    <property type="evidence" value="ECO:0007669"/>
    <property type="project" value="UniProtKB-SubCell"/>
</dbReference>
<dbReference type="GO" id="GO:0008270">
    <property type="term" value="F:zinc ion binding"/>
    <property type="evidence" value="ECO:0007669"/>
    <property type="project" value="UniProtKB-UniRule"/>
</dbReference>
<dbReference type="AlphaFoldDB" id="A0A3G1A755"/>
<dbReference type="KEGG" id="tcb:TCARB_0993"/>
<evidence type="ECO:0000256" key="3">
    <source>
        <dbReference type="ARBA" id="ARBA00022490"/>
    </source>
</evidence>
<evidence type="ECO:0000256" key="10">
    <source>
        <dbReference type="ARBA" id="ARBA00022840"/>
    </source>
</evidence>
<evidence type="ECO:0000256" key="6">
    <source>
        <dbReference type="ARBA" id="ARBA00022723"/>
    </source>
</evidence>